<reference evidence="4" key="1">
    <citation type="submission" date="2022-07" db="EMBL/GenBank/DDBJ databases">
        <title>Faecal culturing of patients with breast cancer.</title>
        <authorList>
            <person name="Teng N.M.Y."/>
            <person name="Kiu R."/>
            <person name="Evans R."/>
            <person name="Baker D.J."/>
            <person name="Zenner C."/>
            <person name="Robinson S.D."/>
            <person name="Hall L.J."/>
        </authorList>
    </citation>
    <scope>NUCLEOTIDE SEQUENCE</scope>
    <source>
        <strain evidence="4">LH1062</strain>
    </source>
</reference>
<dbReference type="Pfam" id="PF06094">
    <property type="entry name" value="GGACT"/>
    <property type="match status" value="1"/>
</dbReference>
<feature type="domain" description="Gamma-glutamylcyclotransferase AIG2-like" evidence="3">
    <location>
        <begin position="4"/>
        <end position="115"/>
    </location>
</feature>
<gene>
    <name evidence="4" type="ORF">NMU03_13300</name>
</gene>
<dbReference type="RefSeq" id="WP_290139012.1">
    <property type="nucleotide sequence ID" value="NZ_CP101620.1"/>
</dbReference>
<name>A0ABY5I2I9_9FIRM</name>
<proteinExistence type="inferred from homology"/>
<dbReference type="PANTHER" id="PTHR12510">
    <property type="entry name" value="TROPONIN C-AKIN-1 PROTEIN"/>
    <property type="match status" value="1"/>
</dbReference>
<dbReference type="PANTHER" id="PTHR12510:SF4">
    <property type="entry name" value="GAMMA-GLUTAMYLAMINECYCLOTRANSFERASE"/>
    <property type="match status" value="1"/>
</dbReference>
<protein>
    <recommendedName>
        <fullName evidence="2">Gamma-glutamylcyclotransferase family protein</fullName>
    </recommendedName>
</protein>
<dbReference type="InterPro" id="IPR039126">
    <property type="entry name" value="GGACT"/>
</dbReference>
<evidence type="ECO:0000259" key="3">
    <source>
        <dbReference type="Pfam" id="PF06094"/>
    </source>
</evidence>
<evidence type="ECO:0000313" key="5">
    <source>
        <dbReference type="Proteomes" id="UP001060112"/>
    </source>
</evidence>
<evidence type="ECO:0000313" key="4">
    <source>
        <dbReference type="EMBL" id="UTY38594.1"/>
    </source>
</evidence>
<dbReference type="InterPro" id="IPR009288">
    <property type="entry name" value="AIG2-like_dom"/>
</dbReference>
<dbReference type="SUPFAM" id="SSF110857">
    <property type="entry name" value="Gamma-glutamyl cyclotransferase-like"/>
    <property type="match status" value="1"/>
</dbReference>
<dbReference type="InterPro" id="IPR036568">
    <property type="entry name" value="GGCT-like_sf"/>
</dbReference>
<organism evidence="4 5">
    <name type="scientific">Allocoprobacillus halotolerans</name>
    <dbReference type="NCBI Taxonomy" id="2944914"/>
    <lineage>
        <taxon>Bacteria</taxon>
        <taxon>Bacillati</taxon>
        <taxon>Bacillota</taxon>
        <taxon>Erysipelotrichia</taxon>
        <taxon>Erysipelotrichales</taxon>
        <taxon>Erysipelotrichaceae</taxon>
        <taxon>Allocoprobacillus</taxon>
    </lineage>
</organism>
<dbReference type="EMBL" id="CP101620">
    <property type="protein sequence ID" value="UTY38594.1"/>
    <property type="molecule type" value="Genomic_DNA"/>
</dbReference>
<dbReference type="Gene3D" id="3.10.490.10">
    <property type="entry name" value="Gamma-glutamyl cyclotransferase-like"/>
    <property type="match status" value="1"/>
</dbReference>
<sequence length="152" mass="17902">MIRVFVYGSLRKGMYNYDIYLKNQSVYCGNGYIQGSLMTITGVIYPAFLQEGQDLVLGELYDVDEQTFKRLDELESYYGEHCQDNEYNRVCLDILDKDGKKIDQAYVYEYNMDNPHNVTVLGEDILELDYVQYIQKQKLRTQSVFDDDMILF</sequence>
<dbReference type="Proteomes" id="UP001060112">
    <property type="component" value="Chromosome"/>
</dbReference>
<comment type="similarity">
    <text evidence="1 2">Belongs to the gamma-glutamylcyclotransferase family.</text>
</comment>
<evidence type="ECO:0000256" key="2">
    <source>
        <dbReference type="RuleBase" id="RU367036"/>
    </source>
</evidence>
<evidence type="ECO:0000256" key="1">
    <source>
        <dbReference type="ARBA" id="ARBA00008861"/>
    </source>
</evidence>
<dbReference type="CDD" id="cd06661">
    <property type="entry name" value="GGCT_like"/>
    <property type="match status" value="1"/>
</dbReference>
<keyword evidence="5" id="KW-1185">Reference proteome</keyword>
<accession>A0ABY5I2I9</accession>
<dbReference type="InterPro" id="IPR013024">
    <property type="entry name" value="GGCT-like"/>
</dbReference>